<evidence type="ECO:0000256" key="2">
    <source>
        <dbReference type="SAM" id="Phobius"/>
    </source>
</evidence>
<feature type="transmembrane region" description="Helical" evidence="2">
    <location>
        <begin position="77"/>
        <end position="100"/>
    </location>
</feature>
<reference evidence="3" key="1">
    <citation type="journal article" date="2023" name="Mol. Phylogenet. Evol.">
        <title>Genome-scale phylogeny and comparative genomics of the fungal order Sordariales.</title>
        <authorList>
            <person name="Hensen N."/>
            <person name="Bonometti L."/>
            <person name="Westerberg I."/>
            <person name="Brannstrom I.O."/>
            <person name="Guillou S."/>
            <person name="Cros-Aarteil S."/>
            <person name="Calhoun S."/>
            <person name="Haridas S."/>
            <person name="Kuo A."/>
            <person name="Mondo S."/>
            <person name="Pangilinan J."/>
            <person name="Riley R."/>
            <person name="LaButti K."/>
            <person name="Andreopoulos B."/>
            <person name="Lipzen A."/>
            <person name="Chen C."/>
            <person name="Yan M."/>
            <person name="Daum C."/>
            <person name="Ng V."/>
            <person name="Clum A."/>
            <person name="Steindorff A."/>
            <person name="Ohm R.A."/>
            <person name="Martin F."/>
            <person name="Silar P."/>
            <person name="Natvig D.O."/>
            <person name="Lalanne C."/>
            <person name="Gautier V."/>
            <person name="Ament-Velasquez S.L."/>
            <person name="Kruys A."/>
            <person name="Hutchinson M.I."/>
            <person name="Powell A.J."/>
            <person name="Barry K."/>
            <person name="Miller A.N."/>
            <person name="Grigoriev I.V."/>
            <person name="Debuchy R."/>
            <person name="Gladieux P."/>
            <person name="Hiltunen Thoren M."/>
            <person name="Johannesson H."/>
        </authorList>
    </citation>
    <scope>NUCLEOTIDE SEQUENCE</scope>
    <source>
        <strain evidence="3">CBS 359.72</strain>
    </source>
</reference>
<feature type="region of interest" description="Disordered" evidence="1">
    <location>
        <begin position="821"/>
        <end position="851"/>
    </location>
</feature>
<organism evidence="3 4">
    <name type="scientific">Corynascus novoguineensis</name>
    <dbReference type="NCBI Taxonomy" id="1126955"/>
    <lineage>
        <taxon>Eukaryota</taxon>
        <taxon>Fungi</taxon>
        <taxon>Dikarya</taxon>
        <taxon>Ascomycota</taxon>
        <taxon>Pezizomycotina</taxon>
        <taxon>Sordariomycetes</taxon>
        <taxon>Sordariomycetidae</taxon>
        <taxon>Sordariales</taxon>
        <taxon>Chaetomiaceae</taxon>
        <taxon>Corynascus</taxon>
    </lineage>
</organism>
<sequence>MELTVAEVSGLIAAGVFVLQQLLSLIFPAALVGFVHEENTAVTWSVLGRSLQSSPWPTILRTDTAARHGVQRRVSNGLTLQTVTVLLISVAAIVTPLGLYSTIEPGEIELERFKFVKDESPFGYALNARVSGPFSRNCGSLPCPGSWRNSTCVQEGLGQNCTSEFGRAIPDVWRSTFREGARQVSESVSSIFDIQWRNQINATDPYGERSWYMQSGYRQTGILILEPTVQLVDGLIVDAKNGGIGFRNHTAPAAAHEYGSTWTEDILFIEPETECINLNVTFDFRLVDTTYSKRLAPRHLALTDHGGFSALARTGPDISLPADGNGQSPIDLRERAYKAAWTNNFLTLAYFNATDLNPANITRLDVTPGMSFKADEIVDLPTNDPKSDANGTTNTFYVDFQSLRSNLEFGEYLALSSPRDKSSSSAKNPNNGVRVEHFNLVSSMCGGVAGTSPVNINSSLVGCGLVYGTAYRTDGGDELSPQLLSNWSVPVYSCAASVRAIIRTVTFQYNGTGPGLAALKVTSAVPKKYESPADYPVWAVESMPRANMMKDAQPLWGLLPEDSSTPPSLRMHNLTTIQQPSLRLPGLIDPVYSTIGTVNDYVSTKTGQNLPGVDFYTLALTNALGIARPGTGSYPNYADYSGLTSLAMYAKWRNLSRTETGAASIINIVWTDIAANAVIGTKGWGLDDPATLGEQEEGRVVRRSDDENNKHGPRVPVTVYVRRVRYRLPFVVPAIVVLVLALGIFVTWLVLTLLGRTGPAKMRRLLDATSPGRILGGFLWPGKAATIRGTNEWVKTLGTKVVVVGGSAGEAVAVAAMTGEESKVHRENKEGPVVSEESVQLMREDRPTGEA</sequence>
<keyword evidence="2" id="KW-0472">Membrane</keyword>
<gene>
    <name evidence="3" type="ORF">C7999DRAFT_35721</name>
</gene>
<reference evidence="3" key="2">
    <citation type="submission" date="2023-05" db="EMBL/GenBank/DDBJ databases">
        <authorList>
            <consortium name="Lawrence Berkeley National Laboratory"/>
            <person name="Steindorff A."/>
            <person name="Hensen N."/>
            <person name="Bonometti L."/>
            <person name="Westerberg I."/>
            <person name="Brannstrom I.O."/>
            <person name="Guillou S."/>
            <person name="Cros-Aarteil S."/>
            <person name="Calhoun S."/>
            <person name="Haridas S."/>
            <person name="Kuo A."/>
            <person name="Mondo S."/>
            <person name="Pangilinan J."/>
            <person name="Riley R."/>
            <person name="Labutti K."/>
            <person name="Andreopoulos B."/>
            <person name="Lipzen A."/>
            <person name="Chen C."/>
            <person name="Yanf M."/>
            <person name="Daum C."/>
            <person name="Ng V."/>
            <person name="Clum A."/>
            <person name="Ohm R."/>
            <person name="Martin F."/>
            <person name="Silar P."/>
            <person name="Natvig D."/>
            <person name="Lalanne C."/>
            <person name="Gautier V."/>
            <person name="Ament-Velasquez S.L."/>
            <person name="Kruys A."/>
            <person name="Hutchinson M.I."/>
            <person name="Powell A.J."/>
            <person name="Barry K."/>
            <person name="Miller A.N."/>
            <person name="Grigoriev I.V."/>
            <person name="Debuchy R."/>
            <person name="Gladieux P."/>
            <person name="Thoren M.H."/>
            <person name="Johannesson H."/>
        </authorList>
    </citation>
    <scope>NUCLEOTIDE SEQUENCE</scope>
    <source>
        <strain evidence="3">CBS 359.72</strain>
    </source>
</reference>
<feature type="compositionally biased region" description="Basic and acidic residues" evidence="1">
    <location>
        <begin position="821"/>
        <end position="830"/>
    </location>
</feature>
<feature type="transmembrane region" description="Helical" evidence="2">
    <location>
        <begin position="12"/>
        <end position="35"/>
    </location>
</feature>
<accession>A0AAN7CKR9</accession>
<dbReference type="EMBL" id="MU857770">
    <property type="protein sequence ID" value="KAK4243924.1"/>
    <property type="molecule type" value="Genomic_DNA"/>
</dbReference>
<protein>
    <submittedName>
        <fullName evidence="3">Uncharacterized protein</fullName>
    </submittedName>
</protein>
<comment type="caution">
    <text evidence="3">The sequence shown here is derived from an EMBL/GenBank/DDBJ whole genome shotgun (WGS) entry which is preliminary data.</text>
</comment>
<feature type="compositionally biased region" description="Basic and acidic residues" evidence="1">
    <location>
        <begin position="842"/>
        <end position="851"/>
    </location>
</feature>
<keyword evidence="2" id="KW-1133">Transmembrane helix</keyword>
<feature type="transmembrane region" description="Helical" evidence="2">
    <location>
        <begin position="730"/>
        <end position="754"/>
    </location>
</feature>
<evidence type="ECO:0000313" key="3">
    <source>
        <dbReference type="EMBL" id="KAK4243924.1"/>
    </source>
</evidence>
<dbReference type="Proteomes" id="UP001303647">
    <property type="component" value="Unassembled WGS sequence"/>
</dbReference>
<dbReference type="AlphaFoldDB" id="A0AAN7CKR9"/>
<name>A0AAN7CKR9_9PEZI</name>
<keyword evidence="2" id="KW-0812">Transmembrane</keyword>
<evidence type="ECO:0000313" key="4">
    <source>
        <dbReference type="Proteomes" id="UP001303647"/>
    </source>
</evidence>
<keyword evidence="4" id="KW-1185">Reference proteome</keyword>
<proteinExistence type="predicted"/>
<evidence type="ECO:0000256" key="1">
    <source>
        <dbReference type="SAM" id="MobiDB-lite"/>
    </source>
</evidence>